<dbReference type="Proteomes" id="UP001328107">
    <property type="component" value="Unassembled WGS sequence"/>
</dbReference>
<keyword evidence="3" id="KW-1185">Reference proteome</keyword>
<comment type="caution">
    <text evidence="2">The sequence shown here is derived from an EMBL/GenBank/DDBJ whole genome shotgun (WGS) entry which is preliminary data.</text>
</comment>
<gene>
    <name evidence="2" type="ORF">PMAYCL1PPCAC_09613</name>
</gene>
<proteinExistence type="predicted"/>
<feature type="compositionally biased region" description="Basic and acidic residues" evidence="1">
    <location>
        <begin position="13"/>
        <end position="47"/>
    </location>
</feature>
<dbReference type="EMBL" id="BTRK01000002">
    <property type="protein sequence ID" value="GMR39418.1"/>
    <property type="molecule type" value="Genomic_DNA"/>
</dbReference>
<accession>A0AAN4ZJ78</accession>
<reference evidence="3" key="1">
    <citation type="submission" date="2022-10" db="EMBL/GenBank/DDBJ databases">
        <title>Genome assembly of Pristionchus species.</title>
        <authorList>
            <person name="Yoshida K."/>
            <person name="Sommer R.J."/>
        </authorList>
    </citation>
    <scope>NUCLEOTIDE SEQUENCE [LARGE SCALE GENOMIC DNA]</scope>
    <source>
        <strain evidence="3">RS5460</strain>
    </source>
</reference>
<name>A0AAN4ZJ78_9BILA</name>
<dbReference type="AlphaFoldDB" id="A0AAN4ZJ78"/>
<protein>
    <submittedName>
        <fullName evidence="2">Uncharacterized protein</fullName>
    </submittedName>
</protein>
<evidence type="ECO:0000313" key="3">
    <source>
        <dbReference type="Proteomes" id="UP001328107"/>
    </source>
</evidence>
<feature type="non-terminal residue" evidence="2">
    <location>
        <position position="1"/>
    </location>
</feature>
<organism evidence="2 3">
    <name type="scientific">Pristionchus mayeri</name>
    <dbReference type="NCBI Taxonomy" id="1317129"/>
    <lineage>
        <taxon>Eukaryota</taxon>
        <taxon>Metazoa</taxon>
        <taxon>Ecdysozoa</taxon>
        <taxon>Nematoda</taxon>
        <taxon>Chromadorea</taxon>
        <taxon>Rhabditida</taxon>
        <taxon>Rhabditina</taxon>
        <taxon>Diplogasteromorpha</taxon>
        <taxon>Diplogasteroidea</taxon>
        <taxon>Neodiplogasteridae</taxon>
        <taxon>Pristionchus</taxon>
    </lineage>
</organism>
<feature type="region of interest" description="Disordered" evidence="1">
    <location>
        <begin position="1"/>
        <end position="68"/>
    </location>
</feature>
<evidence type="ECO:0000256" key="1">
    <source>
        <dbReference type="SAM" id="MobiDB-lite"/>
    </source>
</evidence>
<evidence type="ECO:0000313" key="2">
    <source>
        <dbReference type="EMBL" id="GMR39418.1"/>
    </source>
</evidence>
<sequence>EYIQPSIDDNATEETRNEMRREADDYAREFEEDLKYEPGRKADDEPKSQSPVEFLYSSDDEESARSISSNSLAEIAAVLFETDCENDSDEEEDGERRGIECYEMFGEDDSDEEVWMEHNWMENSTAFVRDVVERMTRF</sequence>